<dbReference type="OrthoDB" id="997844at2"/>
<proteinExistence type="predicted"/>
<dbReference type="Gene3D" id="3.40.50.300">
    <property type="entry name" value="P-loop containing nucleotide triphosphate hydrolases"/>
    <property type="match status" value="1"/>
</dbReference>
<dbReference type="SUPFAM" id="SSF52540">
    <property type="entry name" value="P-loop containing nucleoside triphosphate hydrolases"/>
    <property type="match status" value="1"/>
</dbReference>
<gene>
    <name evidence="2" type="ORF">EQG61_13160</name>
</gene>
<dbReference type="GO" id="GO:0005524">
    <property type="term" value="F:ATP binding"/>
    <property type="evidence" value="ECO:0007669"/>
    <property type="project" value="InterPro"/>
</dbReference>
<sequence length="645" mass="75973">MRLAAIYLPSNENFKEDTINFGGRYNYFITKNNSEYKLKRILNENFIENFFSNEISNISVIVGKNGVGKTYLLKKILKSDDLLLVFESDYEYLKKQWLISSSKNYLKPSHGIKYIDNKEKDELDIAFQELKKEEKNHYNNNYRIYEKPTYYFYSPLSNYNLSTKYIDDFTVNDDSIFTIQSEILQRQVSFLMQKKLINGLKEIYEGFPSYDKVKIKLIEFINPDLSLIDFRLYSFFKNNSFFKNKDLNKLKNDNEFQIAYKQDSDNGNFINIFTILSERSKQSSGRKRIYIEIYIRAILSLISLTGTSKLNLVFAEINSLIVDDVFENDRRFNKLIRVTFDKVKKINEKLNEHGIIDSLEELEELIKEILTNLPEDQYFSLLEEKINKLNKSYFNFLHKTESFINDFIIDYEIPFLKFETNKNLSQGEEYLLNLFSAIYSKVDLGNKENIILLLDEPDLGFHPKWKKKLVESFVTVLPALIKGLSARKFNDIQGFENENVLNRLQIIFTTHDPLTLSDIPNKNIVYLDKNDNSFFVKKTNKPEKSFGANLTDLLADSFYINDGLIGDFAKRKINETIEWLNQSNDNIVEFEDKNQNEIHRKVINTIDEPILKIKLLEMYSEKIGISLRNQILDEQIKYLESLKND</sequence>
<evidence type="ECO:0000259" key="1">
    <source>
        <dbReference type="Pfam" id="PF13304"/>
    </source>
</evidence>
<dbReference type="InterPro" id="IPR003959">
    <property type="entry name" value="ATPase_AAA_core"/>
</dbReference>
<dbReference type="PANTHER" id="PTHR32182">
    <property type="entry name" value="DNA REPLICATION AND REPAIR PROTEIN RECF"/>
    <property type="match status" value="1"/>
</dbReference>
<organism evidence="2 3">
    <name type="scientific">Flavobacterium stagni</name>
    <dbReference type="NCBI Taxonomy" id="2506421"/>
    <lineage>
        <taxon>Bacteria</taxon>
        <taxon>Pseudomonadati</taxon>
        <taxon>Bacteroidota</taxon>
        <taxon>Flavobacteriia</taxon>
        <taxon>Flavobacteriales</taxon>
        <taxon>Flavobacteriaceae</taxon>
        <taxon>Flavobacterium</taxon>
    </lineage>
</organism>
<name>A0A4Q1K344_9FLAO</name>
<dbReference type="AlphaFoldDB" id="A0A4Q1K344"/>
<accession>A0A4Q1K344</accession>
<dbReference type="PANTHER" id="PTHR32182:SF23">
    <property type="entry name" value="ATP BINDING PROTEIN"/>
    <property type="match status" value="1"/>
</dbReference>
<dbReference type="GO" id="GO:0006302">
    <property type="term" value="P:double-strand break repair"/>
    <property type="evidence" value="ECO:0007669"/>
    <property type="project" value="TreeGrafter"/>
</dbReference>
<reference evidence="3" key="1">
    <citation type="submission" date="2019-01" db="EMBL/GenBank/DDBJ databases">
        <title>Cytophagaceae bacterium strain CAR-16.</title>
        <authorList>
            <person name="Chen W.-M."/>
        </authorList>
    </citation>
    <scope>NUCLEOTIDE SEQUENCE [LARGE SCALE GENOMIC DNA]</scope>
    <source>
        <strain evidence="3">WWJ-16</strain>
    </source>
</reference>
<dbReference type="Pfam" id="PF13304">
    <property type="entry name" value="AAA_21"/>
    <property type="match status" value="1"/>
</dbReference>
<keyword evidence="3" id="KW-1185">Reference proteome</keyword>
<dbReference type="InterPro" id="IPR027417">
    <property type="entry name" value="P-loop_NTPase"/>
</dbReference>
<dbReference type="GO" id="GO:0000731">
    <property type="term" value="P:DNA synthesis involved in DNA repair"/>
    <property type="evidence" value="ECO:0007669"/>
    <property type="project" value="TreeGrafter"/>
</dbReference>
<dbReference type="Proteomes" id="UP000289857">
    <property type="component" value="Unassembled WGS sequence"/>
</dbReference>
<dbReference type="GO" id="GO:0016887">
    <property type="term" value="F:ATP hydrolysis activity"/>
    <property type="evidence" value="ECO:0007669"/>
    <property type="project" value="InterPro"/>
</dbReference>
<comment type="caution">
    <text evidence="2">The sequence shown here is derived from an EMBL/GenBank/DDBJ whole genome shotgun (WGS) entry which is preliminary data.</text>
</comment>
<dbReference type="RefSeq" id="WP_129462414.1">
    <property type="nucleotide sequence ID" value="NZ_SBKN01000010.1"/>
</dbReference>
<dbReference type="EMBL" id="SBKN01000010">
    <property type="protein sequence ID" value="RXR20193.1"/>
    <property type="molecule type" value="Genomic_DNA"/>
</dbReference>
<feature type="domain" description="ATPase AAA-type core" evidence="1">
    <location>
        <begin position="355"/>
        <end position="517"/>
    </location>
</feature>
<protein>
    <recommendedName>
        <fullName evidence="1">ATPase AAA-type core domain-containing protein</fullName>
    </recommendedName>
</protein>
<evidence type="ECO:0000313" key="2">
    <source>
        <dbReference type="EMBL" id="RXR20193.1"/>
    </source>
</evidence>
<evidence type="ECO:0000313" key="3">
    <source>
        <dbReference type="Proteomes" id="UP000289857"/>
    </source>
</evidence>